<evidence type="ECO:0008006" key="3">
    <source>
        <dbReference type="Google" id="ProtNLM"/>
    </source>
</evidence>
<gene>
    <name evidence="1" type="ORF">SETTUDRAFT_111648</name>
</gene>
<name>R0KBM0_EXST2</name>
<dbReference type="EMBL" id="KB908670">
    <property type="protein sequence ID" value="EOA85607.1"/>
    <property type="molecule type" value="Genomic_DNA"/>
</dbReference>
<reference evidence="1 2" key="2">
    <citation type="journal article" date="2013" name="PLoS Genet.">
        <title>Comparative genome structure, secondary metabolite, and effector coding capacity across Cochliobolus pathogens.</title>
        <authorList>
            <person name="Condon B.J."/>
            <person name="Leng Y."/>
            <person name="Wu D."/>
            <person name="Bushley K.E."/>
            <person name="Ohm R.A."/>
            <person name="Otillar R."/>
            <person name="Martin J."/>
            <person name="Schackwitz W."/>
            <person name="Grimwood J."/>
            <person name="MohdZainudin N."/>
            <person name="Xue C."/>
            <person name="Wang R."/>
            <person name="Manning V.A."/>
            <person name="Dhillon B."/>
            <person name="Tu Z.J."/>
            <person name="Steffenson B.J."/>
            <person name="Salamov A."/>
            <person name="Sun H."/>
            <person name="Lowry S."/>
            <person name="LaButti K."/>
            <person name="Han J."/>
            <person name="Copeland A."/>
            <person name="Lindquist E."/>
            <person name="Barry K."/>
            <person name="Schmutz J."/>
            <person name="Baker S.E."/>
            <person name="Ciuffetti L.M."/>
            <person name="Grigoriev I.V."/>
            <person name="Zhong S."/>
            <person name="Turgeon B.G."/>
        </authorList>
    </citation>
    <scope>NUCLEOTIDE SEQUENCE [LARGE SCALE GENOMIC DNA]</scope>
    <source>
        <strain evidence="2">28A</strain>
    </source>
</reference>
<dbReference type="OrthoDB" id="2316594at2759"/>
<dbReference type="AlphaFoldDB" id="R0KBM0"/>
<dbReference type="InterPro" id="IPR008571">
    <property type="entry name" value="HerA-like"/>
</dbReference>
<evidence type="ECO:0000313" key="2">
    <source>
        <dbReference type="Proteomes" id="UP000016935"/>
    </source>
</evidence>
<proteinExistence type="predicted"/>
<dbReference type="HOGENOM" id="CLU_015256_4_0_1"/>
<reference evidence="1 2" key="1">
    <citation type="journal article" date="2012" name="PLoS Pathog.">
        <title>Diverse lifestyles and strategies of plant pathogenesis encoded in the genomes of eighteen Dothideomycetes fungi.</title>
        <authorList>
            <person name="Ohm R.A."/>
            <person name="Feau N."/>
            <person name="Henrissat B."/>
            <person name="Schoch C.L."/>
            <person name="Horwitz B.A."/>
            <person name="Barry K.W."/>
            <person name="Condon B.J."/>
            <person name="Copeland A.C."/>
            <person name="Dhillon B."/>
            <person name="Glaser F."/>
            <person name="Hesse C.N."/>
            <person name="Kosti I."/>
            <person name="LaButti K."/>
            <person name="Lindquist E.A."/>
            <person name="Lucas S."/>
            <person name="Salamov A.A."/>
            <person name="Bradshaw R.E."/>
            <person name="Ciuffetti L."/>
            <person name="Hamelin R.C."/>
            <person name="Kema G.H.J."/>
            <person name="Lawrence C."/>
            <person name="Scott J.A."/>
            <person name="Spatafora J.W."/>
            <person name="Turgeon B.G."/>
            <person name="de Wit P.J.G.M."/>
            <person name="Zhong S."/>
            <person name="Goodwin S.B."/>
            <person name="Grigoriev I.V."/>
        </authorList>
    </citation>
    <scope>NUCLEOTIDE SEQUENCE [LARGE SCALE GENOMIC DNA]</scope>
    <source>
        <strain evidence="2">28A</strain>
    </source>
</reference>
<dbReference type="PANTHER" id="PTHR42957">
    <property type="entry name" value="HELICASE MJ1565-RELATED"/>
    <property type="match status" value="1"/>
</dbReference>
<accession>R0KBM0</accession>
<sequence length="508" mass="55830">MPYVPQLGLAQGTSMAEHDFSVPGSKSYYSSSTVVSGGLVADSGGCVRKDSLTSKYGIFNDTDLLISDDGEHNDTGDIQRHERATQIRHAPLLGVDVILQNDQHLLPQYGLIGLYGEAKDIRSKLFMNTNVPFSMFLCGVQGSGKSHTTSCILENSLIPSKHLGRLQNPLSALVFSYGHFNGDGIGFSISEAAFLGSSGARISGAAHVKKVHVLVSPSNYVRISKLYLQLPNVSVTPFKIKHRNLNITTILTLMNVNESEETPLYMAQVTQILREMSTTGGPFDYKAFKLHPKKQKFNPAQTNMLQMRLSLLESFLDMTDTSPEMAFLPGEITIMDMSCPFVDANTACVLFEIGLQQYLQSKGTGKMIVLDEAHKYMLKIPGAKSLNGALLQTIRLQRHHGARIIVSTQEPTLLTDLIALCSVTVIHRFSSPAWFSAIRRHVPITDENRDDLMRKIESLKTGQAIVYSPNAVLGFDDCSRLVMGTSGMIYVRVRRRLTSDGGQSVLAV</sequence>
<evidence type="ECO:0000313" key="1">
    <source>
        <dbReference type="EMBL" id="EOA85607.1"/>
    </source>
</evidence>
<dbReference type="RefSeq" id="XP_008026805.1">
    <property type="nucleotide sequence ID" value="XM_008028614.1"/>
</dbReference>
<dbReference type="STRING" id="671987.R0KBM0"/>
<protein>
    <recommendedName>
        <fullName evidence="3">Zona occludens toxin N-terminal domain-containing protein</fullName>
    </recommendedName>
</protein>
<organism evidence="1 2">
    <name type="scientific">Exserohilum turcicum (strain 28A)</name>
    <name type="common">Northern leaf blight fungus</name>
    <name type="synonym">Setosphaeria turcica</name>
    <dbReference type="NCBI Taxonomy" id="671987"/>
    <lineage>
        <taxon>Eukaryota</taxon>
        <taxon>Fungi</taxon>
        <taxon>Dikarya</taxon>
        <taxon>Ascomycota</taxon>
        <taxon>Pezizomycotina</taxon>
        <taxon>Dothideomycetes</taxon>
        <taxon>Pleosporomycetidae</taxon>
        <taxon>Pleosporales</taxon>
        <taxon>Pleosporineae</taxon>
        <taxon>Pleosporaceae</taxon>
        <taxon>Exserohilum</taxon>
    </lineage>
</organism>
<dbReference type="eggNOG" id="ENOG502QQSW">
    <property type="taxonomic scope" value="Eukaryota"/>
</dbReference>
<dbReference type="SUPFAM" id="SSF52540">
    <property type="entry name" value="P-loop containing nucleoside triphosphate hydrolases"/>
    <property type="match status" value="1"/>
</dbReference>
<keyword evidence="2" id="KW-1185">Reference proteome</keyword>
<dbReference type="Proteomes" id="UP000016935">
    <property type="component" value="Unassembled WGS sequence"/>
</dbReference>
<dbReference type="PANTHER" id="PTHR42957:SF1">
    <property type="entry name" value="HELICASE MJ1565-RELATED"/>
    <property type="match status" value="1"/>
</dbReference>
<dbReference type="Gene3D" id="3.40.50.300">
    <property type="entry name" value="P-loop containing nucleotide triphosphate hydrolases"/>
    <property type="match status" value="1"/>
</dbReference>
<dbReference type="GeneID" id="19395501"/>
<dbReference type="InterPro" id="IPR027417">
    <property type="entry name" value="P-loop_NTPase"/>
</dbReference>